<reference evidence="2 3" key="1">
    <citation type="journal article" date="2018" name="Front. Microbiol.">
        <title>Genome-Wide Analysis of Corynespora cassiicola Leaf Fall Disease Putative Effectors.</title>
        <authorList>
            <person name="Lopez D."/>
            <person name="Ribeiro S."/>
            <person name="Label P."/>
            <person name="Fumanal B."/>
            <person name="Venisse J.S."/>
            <person name="Kohler A."/>
            <person name="de Oliveira R.R."/>
            <person name="Labutti K."/>
            <person name="Lipzen A."/>
            <person name="Lail K."/>
            <person name="Bauer D."/>
            <person name="Ohm R.A."/>
            <person name="Barry K.W."/>
            <person name="Spatafora J."/>
            <person name="Grigoriev I.V."/>
            <person name="Martin F.M."/>
            <person name="Pujade-Renaud V."/>
        </authorList>
    </citation>
    <scope>NUCLEOTIDE SEQUENCE [LARGE SCALE GENOMIC DNA]</scope>
    <source>
        <strain evidence="2 3">Philippines</strain>
    </source>
</reference>
<keyword evidence="3" id="KW-1185">Reference proteome</keyword>
<dbReference type="AlphaFoldDB" id="A0A2T2NMC5"/>
<dbReference type="EMBL" id="KZ678135">
    <property type="protein sequence ID" value="PSN66583.1"/>
    <property type="molecule type" value="Genomic_DNA"/>
</dbReference>
<protein>
    <submittedName>
        <fullName evidence="2">Uncharacterized protein</fullName>
    </submittedName>
</protein>
<dbReference type="Proteomes" id="UP000240883">
    <property type="component" value="Unassembled WGS sequence"/>
</dbReference>
<accession>A0A2T2NMC5</accession>
<name>A0A2T2NMC5_CORCC</name>
<gene>
    <name evidence="2" type="ORF">BS50DRAFT_676361</name>
</gene>
<organism evidence="2 3">
    <name type="scientific">Corynespora cassiicola Philippines</name>
    <dbReference type="NCBI Taxonomy" id="1448308"/>
    <lineage>
        <taxon>Eukaryota</taxon>
        <taxon>Fungi</taxon>
        <taxon>Dikarya</taxon>
        <taxon>Ascomycota</taxon>
        <taxon>Pezizomycotina</taxon>
        <taxon>Dothideomycetes</taxon>
        <taxon>Pleosporomycetidae</taxon>
        <taxon>Pleosporales</taxon>
        <taxon>Corynesporascaceae</taxon>
        <taxon>Corynespora</taxon>
    </lineage>
</organism>
<feature type="chain" id="PRO_5015411874" evidence="1">
    <location>
        <begin position="18"/>
        <end position="340"/>
    </location>
</feature>
<evidence type="ECO:0000256" key="1">
    <source>
        <dbReference type="SAM" id="SignalP"/>
    </source>
</evidence>
<evidence type="ECO:0000313" key="3">
    <source>
        <dbReference type="Proteomes" id="UP000240883"/>
    </source>
</evidence>
<keyword evidence="1" id="KW-0732">Signal</keyword>
<sequence length="340" mass="36213">MMRNLLAACAFSFLASAANLTIAGTRETRNVTAGQEFQLMISNAKDTLREFEDRTITHLQLGLYTTTYGAWMCTLTDLIPAEDGAINLTIPADMGPTGLYYDFIWVAYDHVGIEIQNGGNFINGISFQPFYLYGGEGEWIPAETIDELRSWGLGGIYGDMAKIPCTSYACARDCAAEQAPASSSIAWTKDSIYLSCLGKCEGVEINTEYLYQADTASPEAAVPESIPDPTCSEETRETRCGSGCCSGLEYCLAYSECVELPAEPSTTTSVATSTSSTEGSGLFTSAVTLTTDSTMTVTESQVVGSTATLEPLIRTGAAGISGLDWRIFGMGFAVGATGLI</sequence>
<proteinExistence type="predicted"/>
<evidence type="ECO:0000313" key="2">
    <source>
        <dbReference type="EMBL" id="PSN66583.1"/>
    </source>
</evidence>
<feature type="signal peptide" evidence="1">
    <location>
        <begin position="1"/>
        <end position="17"/>
    </location>
</feature>
<dbReference type="OrthoDB" id="5076485at2759"/>